<evidence type="ECO:0000313" key="7">
    <source>
        <dbReference type="EMBL" id="CAI5438887.1"/>
    </source>
</evidence>
<organism evidence="7 8">
    <name type="scientific">Caenorhabditis angaria</name>
    <dbReference type="NCBI Taxonomy" id="860376"/>
    <lineage>
        <taxon>Eukaryota</taxon>
        <taxon>Metazoa</taxon>
        <taxon>Ecdysozoa</taxon>
        <taxon>Nematoda</taxon>
        <taxon>Chromadorea</taxon>
        <taxon>Rhabditida</taxon>
        <taxon>Rhabditina</taxon>
        <taxon>Rhabditomorpha</taxon>
        <taxon>Rhabditoidea</taxon>
        <taxon>Rhabditidae</taxon>
        <taxon>Peloderinae</taxon>
        <taxon>Caenorhabditis</taxon>
    </lineage>
</organism>
<evidence type="ECO:0000256" key="2">
    <source>
        <dbReference type="ARBA" id="ARBA00022771"/>
    </source>
</evidence>
<feature type="coiled-coil region" evidence="5">
    <location>
        <begin position="574"/>
        <end position="821"/>
    </location>
</feature>
<proteinExistence type="predicted"/>
<dbReference type="PROSITE" id="PS50089">
    <property type="entry name" value="ZF_RING_2"/>
    <property type="match status" value="1"/>
</dbReference>
<dbReference type="InterPro" id="IPR013083">
    <property type="entry name" value="Znf_RING/FYVE/PHD"/>
</dbReference>
<reference evidence="7" key="1">
    <citation type="submission" date="2022-11" db="EMBL/GenBank/DDBJ databases">
        <authorList>
            <person name="Kikuchi T."/>
        </authorList>
    </citation>
    <scope>NUCLEOTIDE SEQUENCE</scope>
    <source>
        <strain evidence="7">PS1010</strain>
    </source>
</reference>
<gene>
    <name evidence="7" type="ORF">CAMP_LOCUS1524</name>
</gene>
<comment type="caution">
    <text evidence="7">The sequence shown here is derived from an EMBL/GenBank/DDBJ whole genome shotgun (WGS) entry which is preliminary data.</text>
</comment>
<dbReference type="EMBL" id="CANHGI010000001">
    <property type="protein sequence ID" value="CAI5438887.1"/>
    <property type="molecule type" value="Genomic_DNA"/>
</dbReference>
<keyword evidence="3" id="KW-0862">Zinc</keyword>
<dbReference type="PANTHER" id="PTHR14155">
    <property type="entry name" value="RING FINGER DOMAIN-CONTAINING"/>
    <property type="match status" value="1"/>
</dbReference>
<dbReference type="OrthoDB" id="5878012at2759"/>
<dbReference type="Proteomes" id="UP001152747">
    <property type="component" value="Unassembled WGS sequence"/>
</dbReference>
<dbReference type="Gene3D" id="3.30.40.10">
    <property type="entry name" value="Zinc/RING finger domain, C3HC4 (zinc finger)"/>
    <property type="match status" value="1"/>
</dbReference>
<dbReference type="GO" id="GO:0008270">
    <property type="term" value="F:zinc ion binding"/>
    <property type="evidence" value="ECO:0007669"/>
    <property type="project" value="UniProtKB-KW"/>
</dbReference>
<accession>A0A9P1I5Y1</accession>
<dbReference type="PANTHER" id="PTHR14155:SF627">
    <property type="entry name" value="OS06G0192800 PROTEIN"/>
    <property type="match status" value="1"/>
</dbReference>
<evidence type="ECO:0000256" key="5">
    <source>
        <dbReference type="SAM" id="Coils"/>
    </source>
</evidence>
<protein>
    <recommendedName>
        <fullName evidence="6">RING-type domain-containing protein</fullName>
    </recommendedName>
</protein>
<sequence>MSLTNRYLYLKMISEVSTLKAAERVEDIHIKYKNITRYAVVTKDGSKYIDNDTVFHLILDLAIDGVDEQDKDIIIEVFNKANAKYAEKNDRTFFYLCKEELDTFWNSMANSIHKLVYANFVCDTSRFLFDTIHKTELWEKMENHFANRIFSESATIDVLKKLTREKAIDSENTLLIMGQKAFVIYTEALSALQNLHTFSQKFPNRRCILRIVSSWKIKDLRAWRLFQNEFTEAVQVSLKNENKWGDDWSNWISKNNYTTIGIEEFTLPSESPKMESSRFIFVPDVQITKDWFEFPLQMDYECVWLYSRTREKIYPLSQAIYLITQKLAGDVSGMENMLMIPNRQNQELLSYKQRLINEMKQLEGEFVPAKKIDDFIEKFKQDPFYKKHCNSTALSMCRSRKFDDFITSSEFSIFVNNLEKDPMDAGIVGQRIINFLGIDKPYFTIQKIEVWKVRYVCMYRLFCFFMYKEPGIQTAALSAWTMNITAFEINNMDDFENMRRELERALDISNREKNQEIMKFASERMLKLSKLRNQRLKMDKIQTEDAKQEKVKIETAKTGKIQKEDDNLLLIKNKDSEDFEIEKTENEMKETREKLFEKQQKLIESLKTEISENNKISTAKYDRIKEELQDRKLHVENIRRETNNQMEIYAKQIEGAIKDNEKLKESYIIRGTRINELQLDLKKARENAKTERNRANNCSEKLEEANKNVTNLKKELKDLQLDMKNELKEKKLMETNWKEAKIQVAKLENKLHRSETLRKEEIESIKYEKEDLEVQLARKSERILEFEESSDNQSIEHARKLSEFMNENEQLKLRIDEITESSAVLLSQNQDQKDIRIKELEMRLNMLETWYRAGIDYFNSSLIPIQSIFPIPNSPSVSIPERCQLVENKMKQYQEIIESNCDKWIDCVDISIRRFANVSGRSKSTGLANHEFSKFKKQYQAILNLYRQEYNRIQNDINLKLEDLKNIPRMPQLSNRFLQTYESLLKKQRNFEKVEKNKPVGWINQIVEENEEKELEDLECLICACDMDENDERLTKCSNCHRKYHNHCLSDWLKTNSICPVCRKSLPDPESFPSLY</sequence>
<feature type="domain" description="RING-type" evidence="6">
    <location>
        <begin position="1020"/>
        <end position="1063"/>
    </location>
</feature>
<evidence type="ECO:0000256" key="3">
    <source>
        <dbReference type="ARBA" id="ARBA00022833"/>
    </source>
</evidence>
<keyword evidence="2 4" id="KW-0863">Zinc-finger</keyword>
<evidence type="ECO:0000259" key="6">
    <source>
        <dbReference type="PROSITE" id="PS50089"/>
    </source>
</evidence>
<dbReference type="InterPro" id="IPR053238">
    <property type="entry name" value="RING-H2_zinc_finger"/>
</dbReference>
<evidence type="ECO:0000256" key="4">
    <source>
        <dbReference type="PROSITE-ProRule" id="PRU00175"/>
    </source>
</evidence>
<dbReference type="AlphaFoldDB" id="A0A9P1I5Y1"/>
<dbReference type="SUPFAM" id="SSF57850">
    <property type="entry name" value="RING/U-box"/>
    <property type="match status" value="1"/>
</dbReference>
<evidence type="ECO:0000313" key="8">
    <source>
        <dbReference type="Proteomes" id="UP001152747"/>
    </source>
</evidence>
<name>A0A9P1I5Y1_9PELO</name>
<keyword evidence="8" id="KW-1185">Reference proteome</keyword>
<dbReference type="Pfam" id="PF13639">
    <property type="entry name" value="zf-RING_2"/>
    <property type="match status" value="1"/>
</dbReference>
<keyword evidence="5" id="KW-0175">Coiled coil</keyword>
<evidence type="ECO:0000256" key="1">
    <source>
        <dbReference type="ARBA" id="ARBA00022723"/>
    </source>
</evidence>
<keyword evidence="1" id="KW-0479">Metal-binding</keyword>
<dbReference type="InterPro" id="IPR001841">
    <property type="entry name" value="Znf_RING"/>
</dbReference>